<dbReference type="STRING" id="1168035.SAMN05444280_101220"/>
<dbReference type="AlphaFoldDB" id="A0A1M6AIQ8"/>
<dbReference type="RefSeq" id="WP_083578029.1">
    <property type="nucleotide sequence ID" value="NZ_FQZE01000001.1"/>
</dbReference>
<dbReference type="Pfam" id="PF04264">
    <property type="entry name" value="YceI"/>
    <property type="match status" value="1"/>
</dbReference>
<dbReference type="PANTHER" id="PTHR34406">
    <property type="entry name" value="PROTEIN YCEI"/>
    <property type="match status" value="1"/>
</dbReference>
<gene>
    <name evidence="3" type="ORF">SAMN05444280_101220</name>
</gene>
<dbReference type="OrthoDB" id="9794147at2"/>
<evidence type="ECO:0000313" key="4">
    <source>
        <dbReference type="Proteomes" id="UP000184050"/>
    </source>
</evidence>
<keyword evidence="1" id="KW-0732">Signal</keyword>
<dbReference type="EMBL" id="FQZE01000001">
    <property type="protein sequence ID" value="SHI36389.1"/>
    <property type="molecule type" value="Genomic_DNA"/>
</dbReference>
<proteinExistence type="predicted"/>
<name>A0A1M6AIQ8_9BACT</name>
<protein>
    <submittedName>
        <fullName evidence="3">Polyisoprenoid-binding protein YceI</fullName>
    </submittedName>
</protein>
<organism evidence="3 4">
    <name type="scientific">Tangfeifania diversioriginum</name>
    <dbReference type="NCBI Taxonomy" id="1168035"/>
    <lineage>
        <taxon>Bacteria</taxon>
        <taxon>Pseudomonadati</taxon>
        <taxon>Bacteroidota</taxon>
        <taxon>Bacteroidia</taxon>
        <taxon>Marinilabiliales</taxon>
        <taxon>Prolixibacteraceae</taxon>
        <taxon>Tangfeifania</taxon>
    </lineage>
</organism>
<feature type="domain" description="Lipid/polyisoprenoid-binding YceI-like" evidence="2">
    <location>
        <begin position="27"/>
        <end position="192"/>
    </location>
</feature>
<feature type="signal peptide" evidence="1">
    <location>
        <begin position="1"/>
        <end position="24"/>
    </location>
</feature>
<dbReference type="InterPro" id="IPR036761">
    <property type="entry name" value="TTHA0802/YceI-like_sf"/>
</dbReference>
<dbReference type="SMART" id="SM00867">
    <property type="entry name" value="YceI"/>
    <property type="match status" value="1"/>
</dbReference>
<dbReference type="InterPro" id="IPR007372">
    <property type="entry name" value="Lipid/polyisoprenoid-bd_YceI"/>
</dbReference>
<feature type="chain" id="PRO_5012974471" evidence="1">
    <location>
        <begin position="25"/>
        <end position="203"/>
    </location>
</feature>
<evidence type="ECO:0000259" key="2">
    <source>
        <dbReference type="SMART" id="SM00867"/>
    </source>
</evidence>
<dbReference type="Gene3D" id="2.40.128.110">
    <property type="entry name" value="Lipid/polyisoprenoid-binding, YceI-like"/>
    <property type="match status" value="1"/>
</dbReference>
<sequence>MKKHVFRYLALSILAATFSVVATAQQDFVLDKENSKLTVSGTSNLHDWEMEAETFSGETSLKMNDGTIEEVSSVDFTCVVSDITSDKRIMNNKAHDALQEKKHPEIKFKLNSGDAVKLSDDKIDLTGTLTIAGKSKKINITSNYQPEGTNKLIVSGEIPLKMTDFGIEPPSAMFGAVETDDKITVKYSFKFNKSRDELSATNK</sequence>
<dbReference type="SUPFAM" id="SSF101874">
    <property type="entry name" value="YceI-like"/>
    <property type="match status" value="1"/>
</dbReference>
<reference evidence="3 4" key="1">
    <citation type="submission" date="2016-11" db="EMBL/GenBank/DDBJ databases">
        <authorList>
            <person name="Jaros S."/>
            <person name="Januszkiewicz K."/>
            <person name="Wedrychowicz H."/>
        </authorList>
    </citation>
    <scope>NUCLEOTIDE SEQUENCE [LARGE SCALE GENOMIC DNA]</scope>
    <source>
        <strain evidence="3 4">DSM 27063</strain>
    </source>
</reference>
<evidence type="ECO:0000313" key="3">
    <source>
        <dbReference type="EMBL" id="SHI36389.1"/>
    </source>
</evidence>
<dbReference type="PANTHER" id="PTHR34406:SF1">
    <property type="entry name" value="PROTEIN YCEI"/>
    <property type="match status" value="1"/>
</dbReference>
<accession>A0A1M6AIQ8</accession>
<evidence type="ECO:0000256" key="1">
    <source>
        <dbReference type="SAM" id="SignalP"/>
    </source>
</evidence>
<keyword evidence="4" id="KW-1185">Reference proteome</keyword>
<dbReference type="Proteomes" id="UP000184050">
    <property type="component" value="Unassembled WGS sequence"/>
</dbReference>